<feature type="compositionally biased region" description="Basic and acidic residues" evidence="1">
    <location>
        <begin position="242"/>
        <end position="257"/>
    </location>
</feature>
<dbReference type="EMBL" id="FODD01000018">
    <property type="protein sequence ID" value="SEO15418.1"/>
    <property type="molecule type" value="Genomic_DNA"/>
</dbReference>
<evidence type="ECO:0000313" key="4">
    <source>
        <dbReference type="Proteomes" id="UP000181951"/>
    </source>
</evidence>
<feature type="compositionally biased region" description="Low complexity" evidence="1">
    <location>
        <begin position="144"/>
        <end position="166"/>
    </location>
</feature>
<evidence type="ECO:0000256" key="2">
    <source>
        <dbReference type="SAM" id="SignalP"/>
    </source>
</evidence>
<organism evidence="3 4">
    <name type="scientific">Actinacidiphila rubida</name>
    <dbReference type="NCBI Taxonomy" id="310780"/>
    <lineage>
        <taxon>Bacteria</taxon>
        <taxon>Bacillati</taxon>
        <taxon>Actinomycetota</taxon>
        <taxon>Actinomycetes</taxon>
        <taxon>Kitasatosporales</taxon>
        <taxon>Streptomycetaceae</taxon>
        <taxon>Actinacidiphila</taxon>
    </lineage>
</organism>
<feature type="signal peptide" evidence="2">
    <location>
        <begin position="1"/>
        <end position="25"/>
    </location>
</feature>
<dbReference type="AlphaFoldDB" id="A0A1H8MDX4"/>
<accession>A0A1H8MDX4</accession>
<feature type="region of interest" description="Disordered" evidence="1">
    <location>
        <begin position="137"/>
        <end position="186"/>
    </location>
</feature>
<feature type="region of interest" description="Disordered" evidence="1">
    <location>
        <begin position="21"/>
        <end position="50"/>
    </location>
</feature>
<reference evidence="3 4" key="1">
    <citation type="submission" date="2016-10" db="EMBL/GenBank/DDBJ databases">
        <authorList>
            <person name="de Groot N.N."/>
        </authorList>
    </citation>
    <scope>NUCLEOTIDE SEQUENCE [LARGE SCALE GENOMIC DNA]</scope>
    <source>
        <strain evidence="3 4">CGMCC 4.2026</strain>
    </source>
</reference>
<dbReference type="Proteomes" id="UP000181951">
    <property type="component" value="Unassembled WGS sequence"/>
</dbReference>
<evidence type="ECO:0000313" key="3">
    <source>
        <dbReference type="EMBL" id="SEO15418.1"/>
    </source>
</evidence>
<dbReference type="STRING" id="310780.SAMN05216267_1018157"/>
<protein>
    <recommendedName>
        <fullName evidence="5">DUF3558 domain-containing protein</fullName>
    </recommendedName>
</protein>
<evidence type="ECO:0008006" key="5">
    <source>
        <dbReference type="Google" id="ProtNLM"/>
    </source>
</evidence>
<proteinExistence type="predicted"/>
<sequence length="257" mass="25859">MAAMAVTAGLALATLGACTTAGSSADTASDPKSVAAGGDTTVSPLPPGKYKTLPQPCTAVDLDTLKGLVPGAKDYAGAESLTYDTDRRVGCSWHTDAVAGAASRTLSVDFERAVSYDPNVSDEVQAETDFERRAANASIPPVAPGSTPTTPASPTATATGTDPSTGQSAGTGSDGSSPDLLPRRLTDLGNGGFINDVLKTSANGPKRSVTVVFRTANVVVSVTYAATEPRGSAPATSADLQKGARDVAGELERKVEG</sequence>
<feature type="chain" id="PRO_5010216658" description="DUF3558 domain-containing protein" evidence="2">
    <location>
        <begin position="26"/>
        <end position="257"/>
    </location>
</feature>
<name>A0A1H8MDX4_9ACTN</name>
<feature type="region of interest" description="Disordered" evidence="1">
    <location>
        <begin position="228"/>
        <end position="257"/>
    </location>
</feature>
<keyword evidence="2" id="KW-0732">Signal</keyword>
<keyword evidence="4" id="KW-1185">Reference proteome</keyword>
<feature type="compositionally biased region" description="Polar residues" evidence="1">
    <location>
        <begin position="167"/>
        <end position="176"/>
    </location>
</feature>
<gene>
    <name evidence="3" type="ORF">SAMN05216267_1018157</name>
</gene>
<evidence type="ECO:0000256" key="1">
    <source>
        <dbReference type="SAM" id="MobiDB-lite"/>
    </source>
</evidence>